<organism evidence="13 14">
    <name type="scientific">Succiniclasticum ruminis</name>
    <dbReference type="NCBI Taxonomy" id="40841"/>
    <lineage>
        <taxon>Bacteria</taxon>
        <taxon>Bacillati</taxon>
        <taxon>Bacillota</taxon>
        <taxon>Negativicutes</taxon>
        <taxon>Acidaminococcales</taxon>
        <taxon>Acidaminococcaceae</taxon>
        <taxon>Succiniclasticum</taxon>
    </lineage>
</organism>
<reference evidence="14" key="1">
    <citation type="submission" date="2016-10" db="EMBL/GenBank/DDBJ databases">
        <authorList>
            <person name="Varghese N."/>
            <person name="Submissions S."/>
        </authorList>
    </citation>
    <scope>NUCLEOTIDE SEQUENCE [LARGE SCALE GENOMIC DNA]</scope>
    <source>
        <strain evidence="14">DSM 11005</strain>
    </source>
</reference>
<dbReference type="GO" id="GO:0008360">
    <property type="term" value="P:regulation of cell shape"/>
    <property type="evidence" value="ECO:0007669"/>
    <property type="project" value="UniProtKB-KW"/>
</dbReference>
<dbReference type="GO" id="GO:0051301">
    <property type="term" value="P:cell division"/>
    <property type="evidence" value="ECO:0007669"/>
    <property type="project" value="UniProtKB-KW"/>
</dbReference>
<dbReference type="EC" id="2.4.1.227" evidence="10"/>
<keyword evidence="7 10" id="KW-0472">Membrane</keyword>
<feature type="binding site" evidence="10">
    <location>
        <position position="154"/>
    </location>
    <ligand>
        <name>UDP-N-acetyl-alpha-D-glucosamine</name>
        <dbReference type="ChEBI" id="CHEBI:57705"/>
    </ligand>
</feature>
<dbReference type="GO" id="GO:0005886">
    <property type="term" value="C:plasma membrane"/>
    <property type="evidence" value="ECO:0007669"/>
    <property type="project" value="UniProtKB-SubCell"/>
</dbReference>
<comment type="function">
    <text evidence="10">Cell wall formation. Catalyzes the transfer of a GlcNAc subunit on undecaprenyl-pyrophosphoryl-MurNAc-pentapeptide (lipid intermediate I) to form undecaprenyl-pyrophosphoryl-MurNAc-(pentapeptide)GlcNAc (lipid intermediate II).</text>
</comment>
<keyword evidence="14" id="KW-1185">Reference proteome</keyword>
<dbReference type="GO" id="GO:0009252">
    <property type="term" value="P:peptidoglycan biosynthetic process"/>
    <property type="evidence" value="ECO:0007669"/>
    <property type="project" value="UniProtKB-UniRule"/>
</dbReference>
<evidence type="ECO:0000256" key="1">
    <source>
        <dbReference type="ARBA" id="ARBA00022475"/>
    </source>
</evidence>
<keyword evidence="3 10" id="KW-0328">Glycosyltransferase</keyword>
<sequence>MDQTAAGLVISVALNNTDCLYRQQNGDNCQMKIIVSGGGTGGHIYPALTIADTIKKLYPDAEIRFVGTTHGLEKDLVPRAGYPIDFIDVQGFKRSLSADTFRSVYKLFTGLGDAKKLLDTHKPDLVIGTGGYVCGPIVFLAAIKGIPACVQEQNALPGVTNKILSYFVKTIFLGYKEADKYFKGKAQKIFTGNPIREEILSHTRWEALRFFQLDVQKKTILITGGSLGAASLNKAAFQLEKELSGRDDVQVLHATGKNHYEAYKKQIEEAGGFQSNIRVSPYLYDMPMALAAADLAVFRAGAIGLAELTARGIPSILVPFPYATANHQEFNARALEAAGAALVILDRELNGDILQEKVERLLQHDEELRQMRLAAGRAGRPEAAVDIAKQAVALINTKKR</sequence>
<evidence type="ECO:0000256" key="5">
    <source>
        <dbReference type="ARBA" id="ARBA00022960"/>
    </source>
</evidence>
<dbReference type="PANTHER" id="PTHR21015">
    <property type="entry name" value="UDP-N-ACETYLGLUCOSAMINE--N-ACETYLMURAMYL-(PENTAPEPTIDE) PYROPHOSPHORYL-UNDECAPRENOL N-ACETYLGLUCOSAMINE TRANSFERASE 1"/>
    <property type="match status" value="1"/>
</dbReference>
<feature type="binding site" evidence="10">
    <location>
        <begin position="40"/>
        <end position="42"/>
    </location>
    <ligand>
        <name>UDP-N-acetyl-alpha-D-glucosamine</name>
        <dbReference type="ChEBI" id="CHEBI:57705"/>
    </ligand>
</feature>
<dbReference type="CDD" id="cd03785">
    <property type="entry name" value="GT28_MurG"/>
    <property type="match status" value="1"/>
</dbReference>
<proteinExistence type="inferred from homology"/>
<keyword evidence="8 10" id="KW-0131">Cell cycle</keyword>
<dbReference type="InterPro" id="IPR004276">
    <property type="entry name" value="GlycoTrans_28_N"/>
</dbReference>
<dbReference type="EMBL" id="FMYW01000010">
    <property type="protein sequence ID" value="SDC57479.1"/>
    <property type="molecule type" value="Genomic_DNA"/>
</dbReference>
<comment type="catalytic activity">
    <reaction evidence="10">
        <text>di-trans,octa-cis-undecaprenyl diphospho-N-acetyl-alpha-D-muramoyl-L-alanyl-D-glutamyl-meso-2,6-diaminopimeloyl-D-alanyl-D-alanine + UDP-N-acetyl-alpha-D-glucosamine = di-trans,octa-cis-undecaprenyl diphospho-[N-acetyl-alpha-D-glucosaminyl-(1-&gt;4)]-N-acetyl-alpha-D-muramoyl-L-alanyl-D-glutamyl-meso-2,6-diaminopimeloyl-D-alanyl-D-alanine + UDP + H(+)</text>
        <dbReference type="Rhea" id="RHEA:31227"/>
        <dbReference type="ChEBI" id="CHEBI:15378"/>
        <dbReference type="ChEBI" id="CHEBI:57705"/>
        <dbReference type="ChEBI" id="CHEBI:58223"/>
        <dbReference type="ChEBI" id="CHEBI:61387"/>
        <dbReference type="ChEBI" id="CHEBI:61388"/>
        <dbReference type="EC" id="2.4.1.227"/>
    </reaction>
</comment>
<evidence type="ECO:0000256" key="8">
    <source>
        <dbReference type="ARBA" id="ARBA00023306"/>
    </source>
</evidence>
<evidence type="ECO:0000256" key="7">
    <source>
        <dbReference type="ARBA" id="ARBA00023136"/>
    </source>
</evidence>
<comment type="subcellular location">
    <subcellularLocation>
        <location evidence="10">Cell membrane</location>
        <topology evidence="10">Peripheral membrane protein</topology>
        <orientation evidence="10">Cytoplasmic side</orientation>
    </subcellularLocation>
</comment>
<evidence type="ECO:0000313" key="14">
    <source>
        <dbReference type="Proteomes" id="UP000198943"/>
    </source>
</evidence>
<dbReference type="InterPro" id="IPR006009">
    <property type="entry name" value="GlcNAc_MurG"/>
</dbReference>
<keyword evidence="6 10" id="KW-0573">Peptidoglycan synthesis</keyword>
<feature type="domain" description="Glycosyltransferase family 28 N-terminal" evidence="11">
    <location>
        <begin position="33"/>
        <end position="172"/>
    </location>
</feature>
<evidence type="ECO:0000256" key="3">
    <source>
        <dbReference type="ARBA" id="ARBA00022676"/>
    </source>
</evidence>
<evidence type="ECO:0000259" key="12">
    <source>
        <dbReference type="Pfam" id="PF04101"/>
    </source>
</evidence>
<keyword evidence="4 10" id="KW-0808">Transferase</keyword>
<feature type="binding site" evidence="10">
    <location>
        <position position="226"/>
    </location>
    <ligand>
        <name>UDP-N-acetyl-alpha-D-glucosamine</name>
        <dbReference type="ChEBI" id="CHEBI:57705"/>
    </ligand>
</feature>
<protein>
    <recommendedName>
        <fullName evidence="10">UDP-N-acetylglucosamine--N-acetylmuramyl-(pentapeptide) pyrophosphoryl-undecaprenol N-acetylglucosamine transferase</fullName>
        <ecNumber evidence="10">2.4.1.227</ecNumber>
    </recommendedName>
    <alternativeName>
        <fullName evidence="10">Undecaprenyl-PP-MurNAc-pentapeptide-UDPGlcNAc GlcNAc transferase</fullName>
    </alternativeName>
</protein>
<dbReference type="UniPathway" id="UPA00219"/>
<name>A0A1G6MPM8_9FIRM</name>
<comment type="similarity">
    <text evidence="10">Belongs to the glycosyltransferase 28 family. MurG subfamily.</text>
</comment>
<dbReference type="SUPFAM" id="SSF53756">
    <property type="entry name" value="UDP-Glycosyltransferase/glycogen phosphorylase"/>
    <property type="match status" value="1"/>
</dbReference>
<evidence type="ECO:0000256" key="2">
    <source>
        <dbReference type="ARBA" id="ARBA00022618"/>
    </source>
</evidence>
<evidence type="ECO:0000256" key="9">
    <source>
        <dbReference type="ARBA" id="ARBA00023316"/>
    </source>
</evidence>
<keyword evidence="5 10" id="KW-0133">Cell shape</keyword>
<dbReference type="Gene3D" id="3.40.50.2000">
    <property type="entry name" value="Glycogen Phosphorylase B"/>
    <property type="match status" value="2"/>
</dbReference>
<feature type="binding site" evidence="10">
    <location>
        <position position="328"/>
    </location>
    <ligand>
        <name>UDP-N-acetyl-alpha-D-glucosamine</name>
        <dbReference type="ChEBI" id="CHEBI:57705"/>
    </ligand>
</feature>
<dbReference type="Pfam" id="PF04101">
    <property type="entry name" value="Glyco_tran_28_C"/>
    <property type="match status" value="1"/>
</dbReference>
<evidence type="ECO:0000256" key="6">
    <source>
        <dbReference type="ARBA" id="ARBA00022984"/>
    </source>
</evidence>
<dbReference type="AlphaFoldDB" id="A0A1G6MPM8"/>
<dbReference type="PANTHER" id="PTHR21015:SF22">
    <property type="entry name" value="GLYCOSYLTRANSFERASE"/>
    <property type="match status" value="1"/>
</dbReference>
<dbReference type="GO" id="GO:0051991">
    <property type="term" value="F:UDP-N-acetyl-D-glucosamine:N-acetylmuramoyl-L-alanyl-D-glutamyl-meso-2,6-diaminopimelyl-D-alanyl-D-alanine-diphosphoundecaprenol 4-beta-N-acetylglucosaminlytransferase activity"/>
    <property type="evidence" value="ECO:0007669"/>
    <property type="project" value="RHEA"/>
</dbReference>
<dbReference type="NCBIfam" id="TIGR01133">
    <property type="entry name" value="murG"/>
    <property type="match status" value="1"/>
</dbReference>
<keyword evidence="1 10" id="KW-1003">Cell membrane</keyword>
<keyword evidence="9 10" id="KW-0961">Cell wall biogenesis/degradation</keyword>
<dbReference type="RefSeq" id="WP_256324800.1">
    <property type="nucleotide sequence ID" value="NZ_FMYW01000010.1"/>
</dbReference>
<dbReference type="GO" id="GO:0005975">
    <property type="term" value="P:carbohydrate metabolic process"/>
    <property type="evidence" value="ECO:0007669"/>
    <property type="project" value="InterPro"/>
</dbReference>
<dbReference type="Proteomes" id="UP000198943">
    <property type="component" value="Unassembled WGS sequence"/>
</dbReference>
<evidence type="ECO:0000259" key="11">
    <source>
        <dbReference type="Pfam" id="PF03033"/>
    </source>
</evidence>
<dbReference type="GO" id="GO:0050511">
    <property type="term" value="F:undecaprenyldiphospho-muramoylpentapeptide beta-N-acetylglucosaminyltransferase activity"/>
    <property type="evidence" value="ECO:0007669"/>
    <property type="project" value="UniProtKB-UniRule"/>
</dbReference>
<accession>A0A1G6MPM8</accession>
<feature type="domain" description="Glycosyl transferase family 28 C-terminal" evidence="12">
    <location>
        <begin position="219"/>
        <end position="384"/>
    </location>
</feature>
<gene>
    <name evidence="10" type="primary">murG</name>
    <name evidence="13" type="ORF">SAMN04487864_11072</name>
</gene>
<dbReference type="GO" id="GO:0071555">
    <property type="term" value="P:cell wall organization"/>
    <property type="evidence" value="ECO:0007669"/>
    <property type="project" value="UniProtKB-KW"/>
</dbReference>
<keyword evidence="2 10" id="KW-0132">Cell division</keyword>
<dbReference type="InterPro" id="IPR007235">
    <property type="entry name" value="Glyco_trans_28_C"/>
</dbReference>
<evidence type="ECO:0000256" key="10">
    <source>
        <dbReference type="HAMAP-Rule" id="MF_00033"/>
    </source>
</evidence>
<feature type="binding site" evidence="10">
    <location>
        <position position="196"/>
    </location>
    <ligand>
        <name>UDP-N-acetyl-alpha-D-glucosamine</name>
        <dbReference type="ChEBI" id="CHEBI:57705"/>
    </ligand>
</feature>
<comment type="caution">
    <text evidence="10">Lacks conserved residue(s) required for the propagation of feature annotation.</text>
</comment>
<dbReference type="HAMAP" id="MF_00033">
    <property type="entry name" value="MurG"/>
    <property type="match status" value="1"/>
</dbReference>
<evidence type="ECO:0000313" key="13">
    <source>
        <dbReference type="EMBL" id="SDC57479.1"/>
    </source>
</evidence>
<dbReference type="Pfam" id="PF03033">
    <property type="entry name" value="Glyco_transf_28"/>
    <property type="match status" value="1"/>
</dbReference>
<evidence type="ECO:0000256" key="4">
    <source>
        <dbReference type="ARBA" id="ARBA00022679"/>
    </source>
</evidence>
<comment type="pathway">
    <text evidence="10">Cell wall biogenesis; peptidoglycan biosynthesis.</text>
</comment>